<accession>A0AAW1JLU1</accession>
<keyword evidence="4" id="KW-1185">Reference proteome</keyword>
<gene>
    <name evidence="3" type="ORF">RND81_07G102300</name>
</gene>
<dbReference type="EMBL" id="JBDFQZ010000007">
    <property type="protein sequence ID" value="KAK9706067.1"/>
    <property type="molecule type" value="Genomic_DNA"/>
</dbReference>
<proteinExistence type="predicted"/>
<comment type="caution">
    <text evidence="3">The sequence shown here is derived from an EMBL/GenBank/DDBJ whole genome shotgun (WGS) entry which is preliminary data.</text>
</comment>
<keyword evidence="2" id="KW-0732">Signal</keyword>
<sequence length="111" mass="13443">MLVSLLLLFFFRLTSLHLSAFGTSRGQFNRSEEYFAVKLWLQKTTFEFFDPTEFDEEDKGRFISVGIKKKIDKNQYLKWRRRFEERKEPLQLKENGGQMQRRRRSRLKGGK</sequence>
<reference evidence="3" key="1">
    <citation type="submission" date="2024-03" db="EMBL/GenBank/DDBJ databases">
        <title>WGS assembly of Saponaria officinalis var. Norfolk2.</title>
        <authorList>
            <person name="Jenkins J."/>
            <person name="Shu S."/>
            <person name="Grimwood J."/>
            <person name="Barry K."/>
            <person name="Goodstein D."/>
            <person name="Schmutz J."/>
            <person name="Leebens-Mack J."/>
            <person name="Osbourn A."/>
        </authorList>
    </citation>
    <scope>NUCLEOTIDE SEQUENCE [LARGE SCALE GENOMIC DNA]</scope>
    <source>
        <strain evidence="3">JIC</strain>
    </source>
</reference>
<organism evidence="3 4">
    <name type="scientific">Saponaria officinalis</name>
    <name type="common">Common soapwort</name>
    <name type="synonym">Lychnis saponaria</name>
    <dbReference type="NCBI Taxonomy" id="3572"/>
    <lineage>
        <taxon>Eukaryota</taxon>
        <taxon>Viridiplantae</taxon>
        <taxon>Streptophyta</taxon>
        <taxon>Embryophyta</taxon>
        <taxon>Tracheophyta</taxon>
        <taxon>Spermatophyta</taxon>
        <taxon>Magnoliopsida</taxon>
        <taxon>eudicotyledons</taxon>
        <taxon>Gunneridae</taxon>
        <taxon>Pentapetalae</taxon>
        <taxon>Caryophyllales</taxon>
        <taxon>Caryophyllaceae</taxon>
        <taxon>Caryophylleae</taxon>
        <taxon>Saponaria</taxon>
    </lineage>
</organism>
<feature type="compositionally biased region" description="Basic residues" evidence="1">
    <location>
        <begin position="100"/>
        <end position="111"/>
    </location>
</feature>
<evidence type="ECO:0000256" key="1">
    <source>
        <dbReference type="SAM" id="MobiDB-lite"/>
    </source>
</evidence>
<feature type="region of interest" description="Disordered" evidence="1">
    <location>
        <begin position="90"/>
        <end position="111"/>
    </location>
</feature>
<evidence type="ECO:0000313" key="3">
    <source>
        <dbReference type="EMBL" id="KAK9706067.1"/>
    </source>
</evidence>
<dbReference type="AlphaFoldDB" id="A0AAW1JLU1"/>
<evidence type="ECO:0000313" key="4">
    <source>
        <dbReference type="Proteomes" id="UP001443914"/>
    </source>
</evidence>
<feature type="signal peptide" evidence="2">
    <location>
        <begin position="1"/>
        <end position="16"/>
    </location>
</feature>
<feature type="chain" id="PRO_5044024877" evidence="2">
    <location>
        <begin position="17"/>
        <end position="111"/>
    </location>
</feature>
<dbReference type="Proteomes" id="UP001443914">
    <property type="component" value="Unassembled WGS sequence"/>
</dbReference>
<protein>
    <submittedName>
        <fullName evidence="3">Uncharacterized protein</fullName>
    </submittedName>
</protein>
<name>A0AAW1JLU1_SAPOF</name>
<evidence type="ECO:0000256" key="2">
    <source>
        <dbReference type="SAM" id="SignalP"/>
    </source>
</evidence>